<name>A0A5J9SPG9_9POAL</name>
<dbReference type="Gramene" id="TVU00886">
    <property type="protein sequence ID" value="TVU00886"/>
    <property type="gene ID" value="EJB05_53664"/>
</dbReference>
<evidence type="ECO:0000313" key="3">
    <source>
        <dbReference type="Proteomes" id="UP000324897"/>
    </source>
</evidence>
<feature type="compositionally biased region" description="Low complexity" evidence="1">
    <location>
        <begin position="1"/>
        <end position="10"/>
    </location>
</feature>
<feature type="compositionally biased region" description="Low complexity" evidence="1">
    <location>
        <begin position="43"/>
        <end position="57"/>
    </location>
</feature>
<proteinExistence type="predicted"/>
<accession>A0A5J9SPG9</accession>
<gene>
    <name evidence="2" type="ORF">EJB05_53664</name>
</gene>
<feature type="region of interest" description="Disordered" evidence="1">
    <location>
        <begin position="1"/>
        <end position="77"/>
    </location>
</feature>
<comment type="caution">
    <text evidence="2">The sequence shown here is derived from an EMBL/GenBank/DDBJ whole genome shotgun (WGS) entry which is preliminary data.</text>
</comment>
<protein>
    <recommendedName>
        <fullName evidence="4">Rhodopsin</fullName>
    </recommendedName>
</protein>
<organism evidence="2 3">
    <name type="scientific">Eragrostis curvula</name>
    <name type="common">weeping love grass</name>
    <dbReference type="NCBI Taxonomy" id="38414"/>
    <lineage>
        <taxon>Eukaryota</taxon>
        <taxon>Viridiplantae</taxon>
        <taxon>Streptophyta</taxon>
        <taxon>Embryophyta</taxon>
        <taxon>Tracheophyta</taxon>
        <taxon>Spermatophyta</taxon>
        <taxon>Magnoliopsida</taxon>
        <taxon>Liliopsida</taxon>
        <taxon>Poales</taxon>
        <taxon>Poaceae</taxon>
        <taxon>PACMAD clade</taxon>
        <taxon>Chloridoideae</taxon>
        <taxon>Eragrostideae</taxon>
        <taxon>Eragrostidinae</taxon>
        <taxon>Eragrostis</taxon>
    </lineage>
</organism>
<feature type="compositionally biased region" description="Pro residues" evidence="1">
    <location>
        <begin position="58"/>
        <end position="71"/>
    </location>
</feature>
<evidence type="ECO:0000256" key="1">
    <source>
        <dbReference type="SAM" id="MobiDB-lite"/>
    </source>
</evidence>
<keyword evidence="3" id="KW-1185">Reference proteome</keyword>
<dbReference type="EMBL" id="RWGY01000530">
    <property type="protein sequence ID" value="TVU00886.1"/>
    <property type="molecule type" value="Genomic_DNA"/>
</dbReference>
<evidence type="ECO:0000313" key="2">
    <source>
        <dbReference type="EMBL" id="TVU00886.1"/>
    </source>
</evidence>
<evidence type="ECO:0008006" key="4">
    <source>
        <dbReference type="Google" id="ProtNLM"/>
    </source>
</evidence>
<reference evidence="2 3" key="1">
    <citation type="journal article" date="2019" name="Sci. Rep.">
        <title>A high-quality genome of Eragrostis curvula grass provides insights into Poaceae evolution and supports new strategies to enhance forage quality.</title>
        <authorList>
            <person name="Carballo J."/>
            <person name="Santos B.A.C.M."/>
            <person name="Zappacosta D."/>
            <person name="Garbus I."/>
            <person name="Selva J.P."/>
            <person name="Gallo C.A."/>
            <person name="Diaz A."/>
            <person name="Albertini E."/>
            <person name="Caccamo M."/>
            <person name="Echenique V."/>
        </authorList>
    </citation>
    <scope>NUCLEOTIDE SEQUENCE [LARGE SCALE GENOMIC DNA]</scope>
    <source>
        <strain evidence="3">cv. Victoria</strain>
        <tissue evidence="2">Leaf</tissue>
    </source>
</reference>
<dbReference type="Proteomes" id="UP000324897">
    <property type="component" value="Unassembled WGS sequence"/>
</dbReference>
<dbReference type="AlphaFoldDB" id="A0A5J9SPG9"/>
<sequence length="149" mass="16215">MSYYGQQQPPVGVPPPQGYPGKDAYPPPGYPPPAQGYPPQGYPPQQGYPSQQAYPQQGYPPPYAQPPPPPRQQQSSGPSFMEGWYVLLLLLPAVPSDRSLVPCIYIIIVVDDAGQIFPTRLGCPLLLLPVGSLLLSSKIYNLLENSARN</sequence>
<feature type="compositionally biased region" description="Pro residues" evidence="1">
    <location>
        <begin position="25"/>
        <end position="42"/>
    </location>
</feature>